<dbReference type="NCBIfam" id="TIGR00077">
    <property type="entry name" value="lspA"/>
    <property type="match status" value="1"/>
</dbReference>
<dbReference type="RefSeq" id="WP_100152236.1">
    <property type="nucleotide sequence ID" value="NZ_CP166869.1"/>
</dbReference>
<evidence type="ECO:0000256" key="1">
    <source>
        <dbReference type="ARBA" id="ARBA00006139"/>
    </source>
</evidence>
<feature type="transmembrane region" description="Helical" evidence="9">
    <location>
        <begin position="132"/>
        <end position="152"/>
    </location>
</feature>
<evidence type="ECO:0000256" key="6">
    <source>
        <dbReference type="ARBA" id="ARBA00022801"/>
    </source>
</evidence>
<accession>A0A2N9X4W8</accession>
<proteinExistence type="inferred from homology"/>
<evidence type="ECO:0000256" key="3">
    <source>
        <dbReference type="ARBA" id="ARBA00022670"/>
    </source>
</evidence>
<name>A0A2N9X4W8_9NEIS</name>
<keyword evidence="12" id="KW-1185">Reference proteome</keyword>
<feature type="transmembrane region" description="Helical" evidence="9">
    <location>
        <begin position="70"/>
        <end position="88"/>
    </location>
</feature>
<keyword evidence="3 9" id="KW-0645">Protease</keyword>
<evidence type="ECO:0000313" key="11">
    <source>
        <dbReference type="EMBL" id="PIT38221.1"/>
    </source>
</evidence>
<protein>
    <recommendedName>
        <fullName evidence="9">Lipoprotein signal peptidase</fullName>
        <ecNumber evidence="9">3.4.23.36</ecNumber>
    </recommendedName>
    <alternativeName>
        <fullName evidence="9">Prolipoprotein signal peptidase</fullName>
    </alternativeName>
    <alternativeName>
        <fullName evidence="9">Signal peptidase II</fullName>
        <shortName evidence="9">SPase II</shortName>
    </alternativeName>
</protein>
<organism evidence="11 12">
    <name type="scientific">Snodgrassella alvi</name>
    <dbReference type="NCBI Taxonomy" id="1196083"/>
    <lineage>
        <taxon>Bacteria</taxon>
        <taxon>Pseudomonadati</taxon>
        <taxon>Pseudomonadota</taxon>
        <taxon>Betaproteobacteria</taxon>
        <taxon>Neisseriales</taxon>
        <taxon>Neisseriaceae</taxon>
        <taxon>Snodgrassella</taxon>
    </lineage>
</organism>
<evidence type="ECO:0000256" key="4">
    <source>
        <dbReference type="ARBA" id="ARBA00022692"/>
    </source>
</evidence>
<dbReference type="GO" id="GO:0006508">
    <property type="term" value="P:proteolysis"/>
    <property type="evidence" value="ECO:0007669"/>
    <property type="project" value="UniProtKB-KW"/>
</dbReference>
<dbReference type="GO" id="GO:0005886">
    <property type="term" value="C:plasma membrane"/>
    <property type="evidence" value="ECO:0007669"/>
    <property type="project" value="UniProtKB-SubCell"/>
</dbReference>
<keyword evidence="7 9" id="KW-1133">Transmembrane helix</keyword>
<sequence length="163" mass="18104">MVMQRKKLFLYGAIIVLGLLADQLTKYLILQNVHYLERIAVIPGFFDLTLAYNPGAAFSFLADAGGWQKFFFMGLALVICIYLLRGIIRDEFGTIGKVAAALIIGGAAGNVADRLVHGHVVDFLLFYYHNWFYPAFNVADSLICVGAVLLVLESIFHQKKKTA</sequence>
<comment type="function">
    <text evidence="9">This protein specifically catalyzes the removal of signal peptides from prolipoproteins.</text>
</comment>
<feature type="active site" evidence="9">
    <location>
        <position position="122"/>
    </location>
</feature>
<dbReference type="HAMAP" id="MF_00161">
    <property type="entry name" value="LspA"/>
    <property type="match status" value="1"/>
</dbReference>
<evidence type="ECO:0000256" key="2">
    <source>
        <dbReference type="ARBA" id="ARBA00022475"/>
    </source>
</evidence>
<dbReference type="PRINTS" id="PR00781">
    <property type="entry name" value="LIPOSIGPTASE"/>
</dbReference>
<dbReference type="EMBL" id="MEIL01000029">
    <property type="protein sequence ID" value="PIT38221.1"/>
    <property type="molecule type" value="Genomic_DNA"/>
</dbReference>
<dbReference type="Pfam" id="PF01252">
    <property type="entry name" value="Peptidase_A8"/>
    <property type="match status" value="1"/>
</dbReference>
<comment type="subcellular location">
    <subcellularLocation>
        <location evidence="9">Cell membrane</location>
        <topology evidence="9">Multi-pass membrane protein</topology>
    </subcellularLocation>
</comment>
<reference evidence="11" key="1">
    <citation type="journal article" date="2017" name="MBio">
        <title>Type VI secretion-mediated competition in the bee gut microbiome.</title>
        <authorList>
            <person name="Steele M.I."/>
            <person name="Kwong W.K."/>
            <person name="Powell J.E."/>
            <person name="Whiteley M."/>
            <person name="Moran N.A."/>
        </authorList>
    </citation>
    <scope>NUCLEOTIDE SEQUENCE [LARGE SCALE GENOMIC DNA]</scope>
    <source>
        <strain evidence="11">WkB273</strain>
    </source>
</reference>
<dbReference type="PANTHER" id="PTHR33695:SF1">
    <property type="entry name" value="LIPOPROTEIN SIGNAL PEPTIDASE"/>
    <property type="match status" value="1"/>
</dbReference>
<keyword evidence="4 9" id="KW-0812">Transmembrane</keyword>
<dbReference type="InterPro" id="IPR001872">
    <property type="entry name" value="Peptidase_A8"/>
</dbReference>
<dbReference type="AlphaFoldDB" id="A0A2N9X4W8"/>
<dbReference type="GO" id="GO:0004190">
    <property type="term" value="F:aspartic-type endopeptidase activity"/>
    <property type="evidence" value="ECO:0007669"/>
    <property type="project" value="UniProtKB-UniRule"/>
</dbReference>
<dbReference type="Proteomes" id="UP000230202">
    <property type="component" value="Unassembled WGS sequence"/>
</dbReference>
<evidence type="ECO:0000256" key="5">
    <source>
        <dbReference type="ARBA" id="ARBA00022750"/>
    </source>
</evidence>
<evidence type="ECO:0000256" key="10">
    <source>
        <dbReference type="RuleBase" id="RU004181"/>
    </source>
</evidence>
<keyword evidence="6 9" id="KW-0378">Hydrolase</keyword>
<dbReference type="PANTHER" id="PTHR33695">
    <property type="entry name" value="LIPOPROTEIN SIGNAL PEPTIDASE"/>
    <property type="match status" value="1"/>
</dbReference>
<comment type="pathway">
    <text evidence="9">Protein modification; lipoprotein biosynthesis (signal peptide cleavage).</text>
</comment>
<evidence type="ECO:0000256" key="7">
    <source>
        <dbReference type="ARBA" id="ARBA00022989"/>
    </source>
</evidence>
<keyword evidence="8 9" id="KW-0472">Membrane</keyword>
<gene>
    <name evidence="9" type="primary">lspA</name>
    <name evidence="11" type="ORF">BHC54_06605</name>
</gene>
<comment type="caution">
    <text evidence="9">Lacks conserved residue(s) required for the propagation of feature annotation.</text>
</comment>
<dbReference type="EC" id="3.4.23.36" evidence="9"/>
<feature type="active site" evidence="9">
    <location>
        <position position="140"/>
    </location>
</feature>
<dbReference type="UniPathway" id="UPA00665"/>
<comment type="similarity">
    <text evidence="1 9 10">Belongs to the peptidase A8 family.</text>
</comment>
<evidence type="ECO:0000313" key="12">
    <source>
        <dbReference type="Proteomes" id="UP000230202"/>
    </source>
</evidence>
<keyword evidence="2 9" id="KW-1003">Cell membrane</keyword>
<evidence type="ECO:0000256" key="9">
    <source>
        <dbReference type="HAMAP-Rule" id="MF_00161"/>
    </source>
</evidence>
<comment type="caution">
    <text evidence="11">The sequence shown here is derived from an EMBL/GenBank/DDBJ whole genome shotgun (WGS) entry which is preliminary data.</text>
</comment>
<comment type="catalytic activity">
    <reaction evidence="9">
        <text>Release of signal peptides from bacterial membrane prolipoproteins. Hydrolyzes -Xaa-Yaa-Zaa-|-(S,diacylglyceryl)Cys-, in which Xaa is hydrophobic (preferably Leu), and Yaa (Ala or Ser) and Zaa (Gly or Ala) have small, neutral side chains.</text>
        <dbReference type="EC" id="3.4.23.36"/>
    </reaction>
</comment>
<evidence type="ECO:0000256" key="8">
    <source>
        <dbReference type="ARBA" id="ARBA00023136"/>
    </source>
</evidence>
<keyword evidence="5 9" id="KW-0064">Aspartyl protease</keyword>